<evidence type="ECO:0000256" key="5">
    <source>
        <dbReference type="HAMAP-Rule" id="MF_00514"/>
    </source>
</evidence>
<protein>
    <recommendedName>
        <fullName evidence="4 5">Large ribosomal subunit protein bL35</fullName>
    </recommendedName>
</protein>
<dbReference type="InterPro" id="IPR021137">
    <property type="entry name" value="Ribosomal_bL35-like"/>
</dbReference>
<dbReference type="SUPFAM" id="SSF143034">
    <property type="entry name" value="L35p-like"/>
    <property type="match status" value="1"/>
</dbReference>
<feature type="region of interest" description="Disordered" evidence="7">
    <location>
        <begin position="23"/>
        <end position="72"/>
    </location>
</feature>
<evidence type="ECO:0000256" key="6">
    <source>
        <dbReference type="RuleBase" id="RU000568"/>
    </source>
</evidence>
<evidence type="ECO:0000256" key="1">
    <source>
        <dbReference type="ARBA" id="ARBA00006598"/>
    </source>
</evidence>
<comment type="similarity">
    <text evidence="1 5 6">Belongs to the bacterial ribosomal protein bL35 family.</text>
</comment>
<name>A0A0G0BKL3_UNCC3</name>
<dbReference type="Pfam" id="PF01632">
    <property type="entry name" value="Ribosomal_L35p"/>
    <property type="match status" value="1"/>
</dbReference>
<sequence>MSKAKVKKLKLKTKKIISKRVKVTGSGKFKRQHVATSHLKEKQSSRTRRRKSKDEITSPSDTKRIKKLLPYS</sequence>
<dbReference type="PATRIC" id="fig|1618350.3.peg.408"/>
<evidence type="ECO:0000256" key="4">
    <source>
        <dbReference type="ARBA" id="ARBA00071664"/>
    </source>
</evidence>
<proteinExistence type="inferred from homology"/>
<evidence type="ECO:0000313" key="9">
    <source>
        <dbReference type="Proteomes" id="UP000034581"/>
    </source>
</evidence>
<dbReference type="InterPro" id="IPR001706">
    <property type="entry name" value="Ribosomal_bL35"/>
</dbReference>
<dbReference type="AlphaFoldDB" id="A0A0G0BKL3"/>
<dbReference type="NCBIfam" id="TIGR00001">
    <property type="entry name" value="rpmI_bact"/>
    <property type="match status" value="1"/>
</dbReference>
<accession>A0A0G0BKL3</accession>
<dbReference type="Gene3D" id="4.10.410.60">
    <property type="match status" value="1"/>
</dbReference>
<comment type="caution">
    <text evidence="8">The sequence shown here is derived from an EMBL/GenBank/DDBJ whole genome shotgun (WGS) entry which is preliminary data.</text>
</comment>
<dbReference type="GO" id="GO:0006412">
    <property type="term" value="P:translation"/>
    <property type="evidence" value="ECO:0007669"/>
    <property type="project" value="UniProtKB-UniRule"/>
</dbReference>
<dbReference type="PANTHER" id="PTHR33343">
    <property type="entry name" value="54S RIBOSOMAL PROTEIN BL35M"/>
    <property type="match status" value="1"/>
</dbReference>
<keyword evidence="3 5" id="KW-0687">Ribonucleoprotein</keyword>
<organism evidence="8 9">
    <name type="scientific">candidate division CPR3 bacterium GW2011_GWF2_35_18</name>
    <dbReference type="NCBI Taxonomy" id="1618350"/>
    <lineage>
        <taxon>Bacteria</taxon>
        <taxon>Bacteria division CPR3</taxon>
    </lineage>
</organism>
<dbReference type="Proteomes" id="UP000034581">
    <property type="component" value="Unassembled WGS sequence"/>
</dbReference>
<reference evidence="8 9" key="1">
    <citation type="journal article" date="2015" name="Nature">
        <title>rRNA introns, odd ribosomes, and small enigmatic genomes across a large radiation of phyla.</title>
        <authorList>
            <person name="Brown C.T."/>
            <person name="Hug L.A."/>
            <person name="Thomas B.C."/>
            <person name="Sharon I."/>
            <person name="Castelle C.J."/>
            <person name="Singh A."/>
            <person name="Wilkins M.J."/>
            <person name="Williams K.H."/>
            <person name="Banfield J.F."/>
        </authorList>
    </citation>
    <scope>NUCLEOTIDE SEQUENCE [LARGE SCALE GENOMIC DNA]</scope>
</reference>
<gene>
    <name evidence="5" type="primary">rpmI</name>
    <name evidence="8" type="ORF">UR67_C0002G0103</name>
</gene>
<dbReference type="GO" id="GO:0015934">
    <property type="term" value="C:large ribosomal subunit"/>
    <property type="evidence" value="ECO:0007669"/>
    <property type="project" value="TreeGrafter"/>
</dbReference>
<dbReference type="HAMAP" id="MF_00514">
    <property type="entry name" value="Ribosomal_bL35"/>
    <property type="match status" value="1"/>
</dbReference>
<dbReference type="EMBL" id="LBQB01000002">
    <property type="protein sequence ID" value="KKP69983.1"/>
    <property type="molecule type" value="Genomic_DNA"/>
</dbReference>
<evidence type="ECO:0000256" key="2">
    <source>
        <dbReference type="ARBA" id="ARBA00022980"/>
    </source>
</evidence>
<keyword evidence="2 5" id="KW-0689">Ribosomal protein</keyword>
<feature type="compositionally biased region" description="Basic residues" evidence="7">
    <location>
        <begin position="23"/>
        <end position="33"/>
    </location>
</feature>
<evidence type="ECO:0000313" key="8">
    <source>
        <dbReference type="EMBL" id="KKP69983.1"/>
    </source>
</evidence>
<dbReference type="FunFam" id="4.10.410.60:FF:000001">
    <property type="entry name" value="50S ribosomal protein L35"/>
    <property type="match status" value="1"/>
</dbReference>
<evidence type="ECO:0000256" key="7">
    <source>
        <dbReference type="SAM" id="MobiDB-lite"/>
    </source>
</evidence>
<dbReference type="InterPro" id="IPR037229">
    <property type="entry name" value="Ribosomal_bL35_sf"/>
</dbReference>
<dbReference type="PRINTS" id="PR00064">
    <property type="entry name" value="RIBOSOMALL35"/>
</dbReference>
<evidence type="ECO:0000256" key="3">
    <source>
        <dbReference type="ARBA" id="ARBA00023274"/>
    </source>
</evidence>
<dbReference type="GO" id="GO:0003735">
    <property type="term" value="F:structural constituent of ribosome"/>
    <property type="evidence" value="ECO:0007669"/>
    <property type="project" value="InterPro"/>
</dbReference>
<dbReference type="STRING" id="1618350.UR67_C0002G0103"/>
<dbReference type="PANTHER" id="PTHR33343:SF1">
    <property type="entry name" value="LARGE RIBOSOMAL SUBUNIT PROTEIN BL35M"/>
    <property type="match status" value="1"/>
</dbReference>